<protein>
    <submittedName>
        <fullName evidence="1">Uncharacterized protein</fullName>
    </submittedName>
</protein>
<dbReference type="EMBL" id="CP042345">
    <property type="protein sequence ID" value="QEA17544.1"/>
    <property type="molecule type" value="Genomic_DNA"/>
</dbReference>
<sequence>MIVLIVLIVTIAGIYRSKHGLDRNAWREARRMRRDGLMGDGSAEPARLVPSQREEELLREVSDLRERIKVLERIATDGRSSAALANEIESLRERKD</sequence>
<keyword evidence="2" id="KW-1185">Reference proteome</keyword>
<dbReference type="KEGG" id="ngf:FRF71_09865"/>
<gene>
    <name evidence="1" type="ORF">FRF71_09865</name>
</gene>
<proteinExistence type="predicted"/>
<accession>A0A5B8S8N6</accession>
<reference evidence="1 2" key="1">
    <citation type="journal article" date="2013" name="J. Microbiol. Biotechnol.">
        <title>Novosphingobium ginsenosidimutans sp. nov., with the ability to convert ginsenoside.</title>
        <authorList>
            <person name="Kim J.K."/>
            <person name="He D."/>
            <person name="Liu Q.M."/>
            <person name="Park H.Y."/>
            <person name="Jung M.S."/>
            <person name="Yoon M.H."/>
            <person name="Kim S.C."/>
            <person name="Im W.T."/>
        </authorList>
    </citation>
    <scope>NUCLEOTIDE SEQUENCE [LARGE SCALE GENOMIC DNA]</scope>
    <source>
        <strain evidence="1 2">FW-6</strain>
    </source>
</reference>
<dbReference type="OrthoDB" id="7579171at2"/>
<dbReference type="AlphaFoldDB" id="A0A5B8S8N6"/>
<name>A0A5B8S8N6_9SPHN</name>
<dbReference type="Proteomes" id="UP000321172">
    <property type="component" value="Chromosome"/>
</dbReference>
<evidence type="ECO:0000313" key="2">
    <source>
        <dbReference type="Proteomes" id="UP000321172"/>
    </source>
</evidence>
<evidence type="ECO:0000313" key="1">
    <source>
        <dbReference type="EMBL" id="QEA17544.1"/>
    </source>
</evidence>
<organism evidence="1 2">
    <name type="scientific">Novosphingobium ginsenosidimutans</name>
    <dbReference type="NCBI Taxonomy" id="1176536"/>
    <lineage>
        <taxon>Bacteria</taxon>
        <taxon>Pseudomonadati</taxon>
        <taxon>Pseudomonadota</taxon>
        <taxon>Alphaproteobacteria</taxon>
        <taxon>Sphingomonadales</taxon>
        <taxon>Sphingomonadaceae</taxon>
        <taxon>Novosphingobium</taxon>
    </lineage>
</organism>